<keyword evidence="3" id="KW-0143">Chaperone</keyword>
<dbReference type="STRING" id="5627.A0A1C7ME40"/>
<dbReference type="Proteomes" id="UP000092993">
    <property type="component" value="Unassembled WGS sequence"/>
</dbReference>
<keyword evidence="2" id="KW-0067">ATP-binding</keyword>
<evidence type="ECO:0000256" key="3">
    <source>
        <dbReference type="ARBA" id="ARBA00023186"/>
    </source>
</evidence>
<keyword evidence="6" id="KW-1185">Reference proteome</keyword>
<reference evidence="5 6" key="1">
    <citation type="submission" date="2016-03" db="EMBL/GenBank/DDBJ databases">
        <title>Whole genome sequencing of Grifola frondosa 9006-11.</title>
        <authorList>
            <person name="Min B."/>
            <person name="Park H."/>
            <person name="Kim J.-G."/>
            <person name="Cho H."/>
            <person name="Oh Y.-L."/>
            <person name="Kong W.-S."/>
            <person name="Choi I.-G."/>
        </authorList>
    </citation>
    <scope>NUCLEOTIDE SEQUENCE [LARGE SCALE GENOMIC DNA]</scope>
    <source>
        <strain evidence="5 6">9006-11</strain>
    </source>
</reference>
<accession>A0A1C7ME40</accession>
<dbReference type="GO" id="GO:0140662">
    <property type="term" value="F:ATP-dependent protein folding chaperone"/>
    <property type="evidence" value="ECO:0007669"/>
    <property type="project" value="InterPro"/>
</dbReference>
<evidence type="ECO:0000256" key="4">
    <source>
        <dbReference type="SAM" id="SignalP"/>
    </source>
</evidence>
<comment type="caution">
    <text evidence="5">The sequence shown here is derived from an EMBL/GenBank/DDBJ whole genome shotgun (WGS) entry which is preliminary data.</text>
</comment>
<dbReference type="EMBL" id="LUGG01000005">
    <property type="protein sequence ID" value="OBZ74656.1"/>
    <property type="molecule type" value="Genomic_DNA"/>
</dbReference>
<dbReference type="GO" id="GO:0034663">
    <property type="term" value="C:endoplasmic reticulum chaperone complex"/>
    <property type="evidence" value="ECO:0007669"/>
    <property type="project" value="TreeGrafter"/>
</dbReference>
<dbReference type="PANTHER" id="PTHR45639">
    <property type="entry name" value="HSC70CB, ISOFORM G-RELATED"/>
    <property type="match status" value="1"/>
</dbReference>
<dbReference type="OrthoDB" id="10262720at2759"/>
<feature type="signal peptide" evidence="4">
    <location>
        <begin position="1"/>
        <end position="17"/>
    </location>
</feature>
<keyword evidence="4" id="KW-0732">Signal</keyword>
<proteinExistence type="predicted"/>
<name>A0A1C7ME40_GRIFR</name>
<dbReference type="Pfam" id="PF00012">
    <property type="entry name" value="HSP70"/>
    <property type="match status" value="1"/>
</dbReference>
<dbReference type="Gene3D" id="3.90.640.10">
    <property type="entry name" value="Actin, Chain A, domain 4"/>
    <property type="match status" value="1"/>
</dbReference>
<evidence type="ECO:0000313" key="6">
    <source>
        <dbReference type="Proteomes" id="UP000092993"/>
    </source>
</evidence>
<dbReference type="OMA" id="NDRGERM"/>
<dbReference type="GO" id="GO:0005524">
    <property type="term" value="F:ATP binding"/>
    <property type="evidence" value="ECO:0007669"/>
    <property type="project" value="UniProtKB-KW"/>
</dbReference>
<gene>
    <name evidence="5" type="primary">SPAC1F5.06</name>
    <name evidence="5" type="ORF">A0H81_05442</name>
</gene>
<dbReference type="GO" id="GO:0030968">
    <property type="term" value="P:endoplasmic reticulum unfolded protein response"/>
    <property type="evidence" value="ECO:0007669"/>
    <property type="project" value="TreeGrafter"/>
</dbReference>
<feature type="chain" id="PRO_5008889085" evidence="4">
    <location>
        <begin position="18"/>
        <end position="295"/>
    </location>
</feature>
<evidence type="ECO:0000313" key="5">
    <source>
        <dbReference type="EMBL" id="OBZ74656.1"/>
    </source>
</evidence>
<keyword evidence="5" id="KW-0346">Stress response</keyword>
<organism evidence="5 6">
    <name type="scientific">Grifola frondosa</name>
    <name type="common">Maitake</name>
    <name type="synonym">Polyporus frondosus</name>
    <dbReference type="NCBI Taxonomy" id="5627"/>
    <lineage>
        <taxon>Eukaryota</taxon>
        <taxon>Fungi</taxon>
        <taxon>Dikarya</taxon>
        <taxon>Basidiomycota</taxon>
        <taxon>Agaricomycotina</taxon>
        <taxon>Agaricomycetes</taxon>
        <taxon>Polyporales</taxon>
        <taxon>Grifolaceae</taxon>
        <taxon>Grifola</taxon>
    </lineage>
</organism>
<dbReference type="Gene3D" id="3.30.30.30">
    <property type="match status" value="1"/>
</dbReference>
<sequence>MLRLFIFLFICLDTALGSVLAIDYGTDWIKASLMKPGVPFDVLLNKDSKRKIQSSVGWKQDDRLFGSDAANIAGRYPLDSFSSLKYLQAVPYDSEAVSFFTSISTADVVRTERGTVALRRSDGTEWSVEELTAMKFAYVRELAESLAGEKVHDVIVTVPPYYSQFERDSIVDAIEIAGLRTLALVHDGTAVAVNYAMTRAFPTPEYHIIYDAGASSVRATIASFTSVPSDPKVKSSAKDSTHISVASVGYDRTAGGTELDRRLREIMIDDFQRKHKKDIRSDKRGMAKLWKEAGA</sequence>
<evidence type="ECO:0000256" key="2">
    <source>
        <dbReference type="ARBA" id="ARBA00022840"/>
    </source>
</evidence>
<keyword evidence="1" id="KW-0547">Nucleotide-binding</keyword>
<dbReference type="PANTHER" id="PTHR45639:SF3">
    <property type="entry name" value="HYPOXIA UP-REGULATED PROTEIN 1"/>
    <property type="match status" value="1"/>
</dbReference>
<evidence type="ECO:0000256" key="1">
    <source>
        <dbReference type="ARBA" id="ARBA00022741"/>
    </source>
</evidence>
<dbReference type="SUPFAM" id="SSF53067">
    <property type="entry name" value="Actin-like ATPase domain"/>
    <property type="match status" value="2"/>
</dbReference>
<dbReference type="InterPro" id="IPR013126">
    <property type="entry name" value="Hsp_70_fam"/>
</dbReference>
<dbReference type="Gene3D" id="3.30.420.40">
    <property type="match status" value="2"/>
</dbReference>
<dbReference type="InterPro" id="IPR043129">
    <property type="entry name" value="ATPase_NBD"/>
</dbReference>
<dbReference type="AlphaFoldDB" id="A0A1C7ME40"/>
<protein>
    <submittedName>
        <fullName evidence="5">Heat shock protein 70 lhs1</fullName>
    </submittedName>
</protein>